<keyword evidence="3" id="KW-1185">Reference proteome</keyword>
<organism evidence="2 3">
    <name type="scientific">Elysia crispata</name>
    <name type="common">lettuce slug</name>
    <dbReference type="NCBI Taxonomy" id="231223"/>
    <lineage>
        <taxon>Eukaryota</taxon>
        <taxon>Metazoa</taxon>
        <taxon>Spiralia</taxon>
        <taxon>Lophotrochozoa</taxon>
        <taxon>Mollusca</taxon>
        <taxon>Gastropoda</taxon>
        <taxon>Heterobranchia</taxon>
        <taxon>Euthyneura</taxon>
        <taxon>Panpulmonata</taxon>
        <taxon>Sacoglossa</taxon>
        <taxon>Placobranchoidea</taxon>
        <taxon>Plakobranchidae</taxon>
        <taxon>Elysia</taxon>
    </lineage>
</organism>
<feature type="transmembrane region" description="Helical" evidence="1">
    <location>
        <begin position="47"/>
        <end position="67"/>
    </location>
</feature>
<gene>
    <name evidence="2" type="ORF">RRG08_061543</name>
</gene>
<evidence type="ECO:0000313" key="2">
    <source>
        <dbReference type="EMBL" id="KAK3791531.1"/>
    </source>
</evidence>
<dbReference type="EMBL" id="JAWDGP010001469">
    <property type="protein sequence ID" value="KAK3791531.1"/>
    <property type="molecule type" value="Genomic_DNA"/>
</dbReference>
<keyword evidence="1" id="KW-0472">Membrane</keyword>
<name>A0AAE1AQM3_9GAST</name>
<dbReference type="AlphaFoldDB" id="A0AAE1AQM3"/>
<evidence type="ECO:0000256" key="1">
    <source>
        <dbReference type="SAM" id="Phobius"/>
    </source>
</evidence>
<comment type="caution">
    <text evidence="2">The sequence shown here is derived from an EMBL/GenBank/DDBJ whole genome shotgun (WGS) entry which is preliminary data.</text>
</comment>
<keyword evidence="1" id="KW-1133">Transmembrane helix</keyword>
<evidence type="ECO:0000313" key="3">
    <source>
        <dbReference type="Proteomes" id="UP001283361"/>
    </source>
</evidence>
<proteinExistence type="predicted"/>
<dbReference type="Proteomes" id="UP001283361">
    <property type="component" value="Unassembled WGS sequence"/>
</dbReference>
<accession>A0AAE1AQM3</accession>
<protein>
    <submittedName>
        <fullName evidence="2">Uncharacterized protein</fullName>
    </submittedName>
</protein>
<sequence>MTPLGLWLTPTLRGLRSDRPRLPGTAWTLWWSWSGSRSLGQFAGSQAGGRAFILAIGVLSSLILLYVELRRESSVCQISHAGSAKRGRAEHASLHTDKWGLYPPLWDNTGKGQNFGDSDVFLLVFQLLASSLSLPLDVGVASLSGSLSFPLSLLQAIFWHAVAAVGRCLFLREISPAECEQRARTFWYFQQLHGRLACVAPTSPWGTSFHLAARASRSMNSRYKPRQTRGRRFKFLRAVVLHR</sequence>
<reference evidence="2" key="1">
    <citation type="journal article" date="2023" name="G3 (Bethesda)">
        <title>A reference genome for the long-term kleptoplast-retaining sea slug Elysia crispata morphotype clarki.</title>
        <authorList>
            <person name="Eastman K.E."/>
            <person name="Pendleton A.L."/>
            <person name="Shaikh M.A."/>
            <person name="Suttiyut T."/>
            <person name="Ogas R."/>
            <person name="Tomko P."/>
            <person name="Gavelis G."/>
            <person name="Widhalm J.R."/>
            <person name="Wisecaver J.H."/>
        </authorList>
    </citation>
    <scope>NUCLEOTIDE SEQUENCE</scope>
    <source>
        <strain evidence="2">ECLA1</strain>
    </source>
</reference>
<keyword evidence="1" id="KW-0812">Transmembrane</keyword>